<dbReference type="EMBL" id="FN430064">
    <property type="protein sequence ID" value="CAZ81232.1"/>
    <property type="molecule type" value="Genomic_DNA"/>
</dbReference>
<accession>D5G9N9</accession>
<dbReference type="InParanoid" id="D5G9N9"/>
<feature type="transmembrane region" description="Helical" evidence="1">
    <location>
        <begin position="20"/>
        <end position="46"/>
    </location>
</feature>
<gene>
    <name evidence="2" type="ORF">GSTUM_00004999001</name>
</gene>
<keyword evidence="1" id="KW-0472">Membrane</keyword>
<keyword evidence="3" id="KW-1185">Reference proteome</keyword>
<proteinExistence type="predicted"/>
<keyword evidence="1" id="KW-1133">Transmembrane helix</keyword>
<protein>
    <submittedName>
        <fullName evidence="2">(Perigord truffle) hypothetical protein</fullName>
    </submittedName>
</protein>
<dbReference type="RefSeq" id="XP_002837041.1">
    <property type="nucleotide sequence ID" value="XM_002836995.1"/>
</dbReference>
<evidence type="ECO:0000313" key="2">
    <source>
        <dbReference type="EMBL" id="CAZ81232.1"/>
    </source>
</evidence>
<evidence type="ECO:0000256" key="1">
    <source>
        <dbReference type="SAM" id="Phobius"/>
    </source>
</evidence>
<reference evidence="2 3" key="1">
    <citation type="journal article" date="2010" name="Nature">
        <title>Perigord black truffle genome uncovers evolutionary origins and mechanisms of symbiosis.</title>
        <authorList>
            <person name="Martin F."/>
            <person name="Kohler A."/>
            <person name="Murat C."/>
            <person name="Balestrini R."/>
            <person name="Coutinho P.M."/>
            <person name="Jaillon O."/>
            <person name="Montanini B."/>
            <person name="Morin E."/>
            <person name="Noel B."/>
            <person name="Percudani R."/>
            <person name="Porcel B."/>
            <person name="Rubini A."/>
            <person name="Amicucci A."/>
            <person name="Amselem J."/>
            <person name="Anthouard V."/>
            <person name="Arcioni S."/>
            <person name="Artiguenave F."/>
            <person name="Aury J.M."/>
            <person name="Ballario P."/>
            <person name="Bolchi A."/>
            <person name="Brenna A."/>
            <person name="Brun A."/>
            <person name="Buee M."/>
            <person name="Cantarel B."/>
            <person name="Chevalier G."/>
            <person name="Couloux A."/>
            <person name="Da Silva C."/>
            <person name="Denoeud F."/>
            <person name="Duplessis S."/>
            <person name="Ghignone S."/>
            <person name="Hilselberger B."/>
            <person name="Iotti M."/>
            <person name="Marcais B."/>
            <person name="Mello A."/>
            <person name="Miranda M."/>
            <person name="Pacioni G."/>
            <person name="Quesneville H."/>
            <person name="Riccioni C."/>
            <person name="Ruotolo R."/>
            <person name="Splivallo R."/>
            <person name="Stocchi V."/>
            <person name="Tisserant E."/>
            <person name="Viscomi A.R."/>
            <person name="Zambonelli A."/>
            <person name="Zampieri E."/>
            <person name="Henrissat B."/>
            <person name="Lebrun M.H."/>
            <person name="Paolocci F."/>
            <person name="Bonfante P."/>
            <person name="Ottonello S."/>
            <person name="Wincker P."/>
        </authorList>
    </citation>
    <scope>NUCLEOTIDE SEQUENCE [LARGE SCALE GENOMIC DNA]</scope>
    <source>
        <strain evidence="2 3">Mel28</strain>
    </source>
</reference>
<keyword evidence="1" id="KW-0812">Transmembrane</keyword>
<name>D5G9N9_TUBMM</name>
<organism evidence="2 3">
    <name type="scientific">Tuber melanosporum (strain Mel28)</name>
    <name type="common">Perigord black truffle</name>
    <dbReference type="NCBI Taxonomy" id="656061"/>
    <lineage>
        <taxon>Eukaryota</taxon>
        <taxon>Fungi</taxon>
        <taxon>Dikarya</taxon>
        <taxon>Ascomycota</taxon>
        <taxon>Pezizomycotina</taxon>
        <taxon>Pezizomycetes</taxon>
        <taxon>Pezizales</taxon>
        <taxon>Tuberaceae</taxon>
        <taxon>Tuber</taxon>
    </lineage>
</organism>
<evidence type="ECO:0000313" key="3">
    <source>
        <dbReference type="Proteomes" id="UP000006911"/>
    </source>
</evidence>
<sequence length="73" mass="8566">MCIEDYVLTEVLGLFGECGLPLTFLCLILCFRFFFGLFFLLFLIAYEYHRFHLIKPSHHGVDFNNIQSIGESR</sequence>
<dbReference type="Proteomes" id="UP000006911">
    <property type="component" value="Unassembled WGS sequence"/>
</dbReference>
<dbReference type="HOGENOM" id="CLU_2706593_0_0_1"/>
<dbReference type="AlphaFoldDB" id="D5G9N9"/>
<dbReference type="GeneID" id="9185369"/>
<dbReference type="KEGG" id="tml:GSTUM_00004999001"/>